<proteinExistence type="inferred from homology"/>
<dbReference type="Proteomes" id="UP000237144">
    <property type="component" value="Unassembled WGS sequence"/>
</dbReference>
<dbReference type="PANTHER" id="PTHR42693:SF33">
    <property type="entry name" value="ARYLSULFATASE"/>
    <property type="match status" value="1"/>
</dbReference>
<organism evidence="6 7">
    <name type="scientific">Rhodotorula taiwanensis</name>
    <dbReference type="NCBI Taxonomy" id="741276"/>
    <lineage>
        <taxon>Eukaryota</taxon>
        <taxon>Fungi</taxon>
        <taxon>Dikarya</taxon>
        <taxon>Basidiomycota</taxon>
        <taxon>Pucciniomycotina</taxon>
        <taxon>Microbotryomycetes</taxon>
        <taxon>Sporidiobolales</taxon>
        <taxon>Sporidiobolaceae</taxon>
        <taxon>Rhodotorula</taxon>
    </lineage>
</organism>
<dbReference type="InterPro" id="IPR024607">
    <property type="entry name" value="Sulfatase_CS"/>
</dbReference>
<feature type="domain" description="Sulfatase N-terminal" evidence="5">
    <location>
        <begin position="8"/>
        <end position="428"/>
    </location>
</feature>
<gene>
    <name evidence="6" type="ORF">BMF94_6569</name>
</gene>
<dbReference type="InterPro" id="IPR050738">
    <property type="entry name" value="Sulfatase"/>
</dbReference>
<dbReference type="PANTHER" id="PTHR42693">
    <property type="entry name" value="ARYLSULFATASE FAMILY MEMBER"/>
    <property type="match status" value="1"/>
</dbReference>
<evidence type="ECO:0000259" key="5">
    <source>
        <dbReference type="Pfam" id="PF00884"/>
    </source>
</evidence>
<keyword evidence="7" id="KW-1185">Reference proteome</keyword>
<dbReference type="OrthoDB" id="103349at2759"/>
<name>A0A2S5B0W0_9BASI</name>
<dbReference type="InterPro" id="IPR017850">
    <property type="entry name" value="Alkaline_phosphatase_core_sf"/>
</dbReference>
<dbReference type="PROSITE" id="PS00149">
    <property type="entry name" value="SULFATASE_2"/>
    <property type="match status" value="1"/>
</dbReference>
<dbReference type="GO" id="GO:0046872">
    <property type="term" value="F:metal ion binding"/>
    <property type="evidence" value="ECO:0007669"/>
    <property type="project" value="UniProtKB-KW"/>
</dbReference>
<dbReference type="GO" id="GO:0004065">
    <property type="term" value="F:arylsulfatase activity"/>
    <property type="evidence" value="ECO:0007669"/>
    <property type="project" value="TreeGrafter"/>
</dbReference>
<evidence type="ECO:0000256" key="3">
    <source>
        <dbReference type="ARBA" id="ARBA00022801"/>
    </source>
</evidence>
<evidence type="ECO:0000256" key="4">
    <source>
        <dbReference type="ARBA" id="ARBA00022837"/>
    </source>
</evidence>
<dbReference type="SUPFAM" id="SSF53649">
    <property type="entry name" value="Alkaline phosphatase-like"/>
    <property type="match status" value="1"/>
</dbReference>
<reference evidence="6 7" key="1">
    <citation type="journal article" date="2018" name="Front. Microbiol.">
        <title>Prospects for Fungal Bioremediation of Acidic Radioactive Waste Sites: Characterization and Genome Sequence of Rhodotorula taiwanensis MD1149.</title>
        <authorList>
            <person name="Tkavc R."/>
            <person name="Matrosova V.Y."/>
            <person name="Grichenko O.E."/>
            <person name="Gostincar C."/>
            <person name="Volpe R.P."/>
            <person name="Klimenkova P."/>
            <person name="Gaidamakova E.K."/>
            <person name="Zhou C.E."/>
            <person name="Stewart B.J."/>
            <person name="Lyman M.G."/>
            <person name="Malfatti S.A."/>
            <person name="Rubinfeld B."/>
            <person name="Courtot M."/>
            <person name="Singh J."/>
            <person name="Dalgard C.L."/>
            <person name="Hamilton T."/>
            <person name="Frey K.G."/>
            <person name="Gunde-Cimerman N."/>
            <person name="Dugan L."/>
            <person name="Daly M.J."/>
        </authorList>
    </citation>
    <scope>NUCLEOTIDE SEQUENCE [LARGE SCALE GENOMIC DNA]</scope>
    <source>
        <strain evidence="6 7">MD1149</strain>
    </source>
</reference>
<dbReference type="STRING" id="741276.A0A2S5B0W0"/>
<evidence type="ECO:0000313" key="7">
    <source>
        <dbReference type="Proteomes" id="UP000237144"/>
    </source>
</evidence>
<dbReference type="Gene3D" id="3.30.1120.10">
    <property type="match status" value="1"/>
</dbReference>
<dbReference type="AlphaFoldDB" id="A0A2S5B0W0"/>
<protein>
    <recommendedName>
        <fullName evidence="5">Sulfatase N-terminal domain-containing protein</fullName>
    </recommendedName>
</protein>
<keyword evidence="4" id="KW-0106">Calcium</keyword>
<dbReference type="CDD" id="cd16025">
    <property type="entry name" value="PAS_like"/>
    <property type="match status" value="1"/>
</dbReference>
<comment type="caution">
    <text evidence="6">The sequence shown here is derived from an EMBL/GenBank/DDBJ whole genome shotgun (WGS) entry which is preliminary data.</text>
</comment>
<keyword evidence="3" id="KW-0378">Hydrolase</keyword>
<evidence type="ECO:0000256" key="1">
    <source>
        <dbReference type="ARBA" id="ARBA00008779"/>
    </source>
</evidence>
<keyword evidence="2" id="KW-0479">Metal-binding</keyword>
<accession>A0A2S5B0W0</accession>
<comment type="similarity">
    <text evidence="1">Belongs to the sulfatase family.</text>
</comment>
<sequence length="554" mass="61647">MPALTAKPNFLIIVADDLGFSDLGCFGSADIPTPNLDALANEGCRLAAFHTASACSPTRSMLMSGTDNHLAGLGQMAETIGRNKVFQGRPGYEGMLNTRVAALGEVLRDAGYDTFMSGKWHLGMTEDSLPHARGFDRVFSLLPGGGNHYGYEPVLDDGSPVVKILPPIYVENGDFIDHRTLPKPFYSTTYFTERMLGYLETRDADKPFLAYLPYTAPHWPLQAPPEVVAKYKGRYDAGPEVLRDERLAGLKQRGIVEPNVTAHPLCSVGDSRPWAKMSDVERQESARRMEVYAAMIEIMDAEIGRVIAWLKENDQYDNTFIFFSSDNGAEGSYMEALPVLGDDFQANIRKYFDNSLDNIGRANSFTSIGASWAQAATAPNRMYKAWITEGGIRCPAIIRYPGFRNGSVSQAFTTVMDIMPSLLEMAGVSHPAPSYRDRKVLPMRGKSWVDYLSGRTDYVHSENAVHGWELFGQSAIRQGPWKAVWIPSDDAKWSLYNLSSDAGETQDLAEQEPERLVEMIRLWRDYEAETGIVRLDPDQAFALRGYGFYRGTKV</sequence>
<dbReference type="InterPro" id="IPR000917">
    <property type="entry name" value="Sulfatase_N"/>
</dbReference>
<dbReference type="EMBL" id="PJQD01000117">
    <property type="protein sequence ID" value="POY70422.1"/>
    <property type="molecule type" value="Genomic_DNA"/>
</dbReference>
<evidence type="ECO:0000313" key="6">
    <source>
        <dbReference type="EMBL" id="POY70422.1"/>
    </source>
</evidence>
<evidence type="ECO:0000256" key="2">
    <source>
        <dbReference type="ARBA" id="ARBA00022723"/>
    </source>
</evidence>
<dbReference type="Pfam" id="PF00884">
    <property type="entry name" value="Sulfatase"/>
    <property type="match status" value="1"/>
</dbReference>
<dbReference type="Gene3D" id="3.40.720.10">
    <property type="entry name" value="Alkaline Phosphatase, subunit A"/>
    <property type="match status" value="1"/>
</dbReference>